<keyword evidence="3" id="KW-1185">Reference proteome</keyword>
<dbReference type="PATRIC" id="fig|545697.3.peg.3211"/>
<dbReference type="EMBL" id="AMEZ01000133">
    <property type="protein sequence ID" value="EKY22243.1"/>
    <property type="molecule type" value="Genomic_DNA"/>
</dbReference>
<evidence type="ECO:0000313" key="2">
    <source>
        <dbReference type="EMBL" id="EKY22243.1"/>
    </source>
</evidence>
<dbReference type="STRING" id="545697.HMPREF0216_03287"/>
<sequence>MEVFIMIIFALLISIGIIYLITKEEEYKEGVLVPVRINPKEVIKEKFLSGQIDEITYYEMILKLENNKER</sequence>
<dbReference type="Proteomes" id="UP000010420">
    <property type="component" value="Unassembled WGS sequence"/>
</dbReference>
<gene>
    <name evidence="2" type="ORF">HMPREF0216_03287</name>
</gene>
<keyword evidence="1" id="KW-0812">Transmembrane</keyword>
<proteinExistence type="predicted"/>
<protein>
    <submittedName>
        <fullName evidence="2">Uncharacterized protein</fullName>
    </submittedName>
</protein>
<evidence type="ECO:0000313" key="3">
    <source>
        <dbReference type="Proteomes" id="UP000010420"/>
    </source>
</evidence>
<accession>L1Q2N9</accession>
<keyword evidence="1" id="KW-1133">Transmembrane helix</keyword>
<organism evidence="2 3">
    <name type="scientific">Clostridium celatum DSM 1785</name>
    <dbReference type="NCBI Taxonomy" id="545697"/>
    <lineage>
        <taxon>Bacteria</taxon>
        <taxon>Bacillati</taxon>
        <taxon>Bacillota</taxon>
        <taxon>Clostridia</taxon>
        <taxon>Eubacteriales</taxon>
        <taxon>Clostridiaceae</taxon>
        <taxon>Clostridium</taxon>
    </lineage>
</organism>
<reference evidence="2 3" key="1">
    <citation type="submission" date="2012-05" db="EMBL/GenBank/DDBJ databases">
        <authorList>
            <person name="Weinstock G."/>
            <person name="Sodergren E."/>
            <person name="Lobos E.A."/>
            <person name="Fulton L."/>
            <person name="Fulton R."/>
            <person name="Courtney L."/>
            <person name="Fronick C."/>
            <person name="O'Laughlin M."/>
            <person name="Godfrey J."/>
            <person name="Wilson R.M."/>
            <person name="Miner T."/>
            <person name="Farmer C."/>
            <person name="Delehaunty K."/>
            <person name="Cordes M."/>
            <person name="Minx P."/>
            <person name="Tomlinson C."/>
            <person name="Chen J."/>
            <person name="Wollam A."/>
            <person name="Pepin K.H."/>
            <person name="Bhonagiri V."/>
            <person name="Zhang X."/>
            <person name="Suruliraj S."/>
            <person name="Warren W."/>
            <person name="Mitreva M."/>
            <person name="Mardis E.R."/>
            <person name="Wilson R.K."/>
        </authorList>
    </citation>
    <scope>NUCLEOTIDE SEQUENCE [LARGE SCALE GENOMIC DNA]</scope>
    <source>
        <strain evidence="2 3">DSM 1785</strain>
    </source>
</reference>
<name>L1Q2N9_9CLOT</name>
<keyword evidence="1" id="KW-0472">Membrane</keyword>
<dbReference type="HOGENOM" id="CLU_2750618_0_0_9"/>
<comment type="caution">
    <text evidence="2">The sequence shown here is derived from an EMBL/GenBank/DDBJ whole genome shotgun (WGS) entry which is preliminary data.</text>
</comment>
<dbReference type="AlphaFoldDB" id="L1Q2N9"/>
<evidence type="ECO:0000256" key="1">
    <source>
        <dbReference type="SAM" id="Phobius"/>
    </source>
</evidence>
<feature type="transmembrane region" description="Helical" evidence="1">
    <location>
        <begin position="6"/>
        <end position="22"/>
    </location>
</feature>